<evidence type="ECO:0000259" key="15">
    <source>
        <dbReference type="PROSITE" id="PS50929"/>
    </source>
</evidence>
<dbReference type="InterPro" id="IPR003593">
    <property type="entry name" value="AAA+_ATPase"/>
</dbReference>
<dbReference type="PROSITE" id="PS50929">
    <property type="entry name" value="ABC_TM1F"/>
    <property type="match status" value="2"/>
</dbReference>
<evidence type="ECO:0000259" key="14">
    <source>
        <dbReference type="PROSITE" id="PS50893"/>
    </source>
</evidence>
<evidence type="ECO:0000313" key="16">
    <source>
        <dbReference type="EMBL" id="EWM26845.1"/>
    </source>
</evidence>
<dbReference type="SMART" id="SM00916">
    <property type="entry name" value="L51_S25_CI-B8"/>
    <property type="match status" value="1"/>
</dbReference>
<comment type="caution">
    <text evidence="16">The sequence shown here is derived from an EMBL/GenBank/DDBJ whole genome shotgun (WGS) entry which is preliminary data.</text>
</comment>
<keyword evidence="9 13" id="KW-1133">Transmembrane helix</keyword>
<dbReference type="FunFam" id="1.20.1560.10:FF:000018">
    <property type="entry name" value="ATP-binding cassette subfamily B member 11"/>
    <property type="match status" value="1"/>
</dbReference>
<dbReference type="PROSITE" id="PS50893">
    <property type="entry name" value="ABC_TRANSPORTER_2"/>
    <property type="match status" value="2"/>
</dbReference>
<dbReference type="OrthoDB" id="6500128at2759"/>
<evidence type="ECO:0000256" key="10">
    <source>
        <dbReference type="ARBA" id="ARBA00023128"/>
    </source>
</evidence>
<dbReference type="SMART" id="SM00382">
    <property type="entry name" value="AAA"/>
    <property type="match status" value="2"/>
</dbReference>
<dbReference type="CDD" id="cd18578">
    <property type="entry name" value="ABC_6TM_Pgp_ABCB1_D2_like"/>
    <property type="match status" value="1"/>
</dbReference>
<feature type="domain" description="ABC transporter" evidence="14">
    <location>
        <begin position="1306"/>
        <end position="1506"/>
    </location>
</feature>
<keyword evidence="4" id="KW-0813">Transport</keyword>
<dbReference type="GO" id="GO:0015421">
    <property type="term" value="F:ABC-type oligopeptide transporter activity"/>
    <property type="evidence" value="ECO:0007669"/>
    <property type="project" value="TreeGrafter"/>
</dbReference>
<feature type="domain" description="ABC transmembrane type-1" evidence="15">
    <location>
        <begin position="978"/>
        <end position="1260"/>
    </location>
</feature>
<dbReference type="SUPFAM" id="SSF52540">
    <property type="entry name" value="P-loop containing nucleoside triphosphate hydrolases"/>
    <property type="match status" value="2"/>
</dbReference>
<dbReference type="FunFam" id="3.40.50.300:FF:000205">
    <property type="entry name" value="ABC transporter B family member 4"/>
    <property type="match status" value="1"/>
</dbReference>
<dbReference type="FunFam" id="3.40.50.300:FF:000836">
    <property type="entry name" value="ABC transporter B family member 25"/>
    <property type="match status" value="1"/>
</dbReference>
<feature type="transmembrane region" description="Helical" evidence="13">
    <location>
        <begin position="317"/>
        <end position="343"/>
    </location>
</feature>
<feature type="region of interest" description="Disordered" evidence="12">
    <location>
        <begin position="708"/>
        <end position="730"/>
    </location>
</feature>
<evidence type="ECO:0000256" key="13">
    <source>
        <dbReference type="SAM" id="Phobius"/>
    </source>
</evidence>
<dbReference type="SUPFAM" id="SSF52833">
    <property type="entry name" value="Thioredoxin-like"/>
    <property type="match status" value="1"/>
</dbReference>
<feature type="transmembrane region" description="Helical" evidence="13">
    <location>
        <begin position="417"/>
        <end position="439"/>
    </location>
</feature>
<evidence type="ECO:0000256" key="5">
    <source>
        <dbReference type="ARBA" id="ARBA00022692"/>
    </source>
</evidence>
<dbReference type="InterPro" id="IPR011527">
    <property type="entry name" value="ABC1_TM_dom"/>
</dbReference>
<feature type="region of interest" description="Disordered" evidence="12">
    <location>
        <begin position="875"/>
        <end position="953"/>
    </location>
</feature>
<feature type="compositionally biased region" description="Low complexity" evidence="12">
    <location>
        <begin position="885"/>
        <end position="902"/>
    </location>
</feature>
<dbReference type="GO" id="GO:0005524">
    <property type="term" value="F:ATP binding"/>
    <property type="evidence" value="ECO:0007669"/>
    <property type="project" value="UniProtKB-KW"/>
</dbReference>
<dbReference type="GO" id="GO:0016887">
    <property type="term" value="F:ATP hydrolysis activity"/>
    <property type="evidence" value="ECO:0007669"/>
    <property type="project" value="InterPro"/>
</dbReference>
<dbReference type="CDD" id="cd03249">
    <property type="entry name" value="ABC_MTABC3_MDL1_MDL2"/>
    <property type="match status" value="1"/>
</dbReference>
<dbReference type="PANTHER" id="PTHR43394:SF11">
    <property type="entry name" value="ATP-BINDING CASSETTE TRANSPORTER"/>
    <property type="match status" value="1"/>
</dbReference>
<dbReference type="InterPro" id="IPR017871">
    <property type="entry name" value="ABC_transporter-like_CS"/>
</dbReference>
<evidence type="ECO:0000256" key="1">
    <source>
        <dbReference type="ARBA" id="ARBA00004141"/>
    </source>
</evidence>
<organism evidence="16 17">
    <name type="scientific">Nannochloropsis gaditana</name>
    <dbReference type="NCBI Taxonomy" id="72520"/>
    <lineage>
        <taxon>Eukaryota</taxon>
        <taxon>Sar</taxon>
        <taxon>Stramenopiles</taxon>
        <taxon>Ochrophyta</taxon>
        <taxon>Eustigmatophyceae</taxon>
        <taxon>Eustigmatales</taxon>
        <taxon>Monodopsidaceae</taxon>
        <taxon>Nannochloropsis</taxon>
    </lineage>
</organism>
<keyword evidence="7" id="KW-0547">Nucleotide-binding</keyword>
<reference evidence="16 17" key="1">
    <citation type="journal article" date="2014" name="Mol. Plant">
        <title>Chromosome Scale Genome Assembly and Transcriptome Profiling of Nannochloropsis gaditana in Nitrogen Depletion.</title>
        <authorList>
            <person name="Corteggiani Carpinelli E."/>
            <person name="Telatin A."/>
            <person name="Vitulo N."/>
            <person name="Forcato C."/>
            <person name="D'Angelo M."/>
            <person name="Schiavon R."/>
            <person name="Vezzi A."/>
            <person name="Giacometti G.M."/>
            <person name="Morosinotto T."/>
            <person name="Valle G."/>
        </authorList>
    </citation>
    <scope>NUCLEOTIDE SEQUENCE [LARGE SCALE GENOMIC DNA]</scope>
    <source>
        <strain evidence="16 17">B-31</strain>
    </source>
</reference>
<dbReference type="InterPro" id="IPR036640">
    <property type="entry name" value="ABC1_TM_sf"/>
</dbReference>
<keyword evidence="5 13" id="KW-0812">Transmembrane</keyword>
<dbReference type="Gene3D" id="1.20.1560.10">
    <property type="entry name" value="ABC transporter type 1, transmembrane domain"/>
    <property type="match status" value="1"/>
</dbReference>
<dbReference type="Gene3D" id="3.40.30.10">
    <property type="entry name" value="Glutaredoxin"/>
    <property type="match status" value="1"/>
</dbReference>
<dbReference type="PROSITE" id="PS00211">
    <property type="entry name" value="ABC_TRANSPORTER_1"/>
    <property type="match status" value="2"/>
</dbReference>
<sequence length="1510" mass="162862">MSVRGVPQLRSLLLRYSDRDGSSRAMREYIGSRLVAFAQAHGHVKITTQLKRNVHPVVQADYVFGDPKVVCVRRATTAEEVEKVILALRNTTGRKVKPLNKPVVSRLPSVQVSVTGTALKHRKDGLWCFVSIKTWRKVVLMWLIRSPELTNPFKCTKEISHGSHMCLTTMQPAEHTFYHIPLYFCMAPQKENEQPLLGEANAKGKKMSKEAEKAGGTAHADYVLLSLDEESKVPGPGGEHDGEADKAKKETVPLPPVPLKMLFYFADTLDVLLMCIGGLAAAGTGCIMPIFALIFSNTTDAINTGSDEERRHNATKYSLYFLALAGVSMALNFIQSSCLATAAERQVRKMRESFLKAVLRQEIGWFDVGSSGELTTRIKGDTLLVQQGIGEKLGLGIQFFATFVAGFVIGFSKGWKLALVMCSVVPLLGVSAAFLFSSVGKLTTLGQKLYAEAGSVAEQAISSIRTVAAFTGEEKEADKYSAKLLKAQSVGVKSGRTIAQGLGTVLFIVFASYGLGMWFGAKEIVDDHEAHPECVEAGTCQVTGGDVLVVFWSILFASMSIGQCGPQLSAVAEAKGAAAKLIEVVTRTPAIDSEDSGGQKLDAVEGRVEFRDVHFTYPSRPDAPIFQGFSLSMAAGQTVALVGSSGSGKSTIVNLLERFYDPQQGEVTVDGTEIRKLNLKFWRSQLGLVSQEPTLFATTIAQNIAYGAATRDREKRDRENKAEEGEGSEAVDGVPMSAIVEAAKAANAHDFIMSFPDGYQTSVGEMGVQLSGGQRQRISIARAILKDPAILLLDEATSALDSQSEKIVQEALDKLVAMRRRTTIIVAHRLSTIRNADVIVVLKHGAIVEQGTHEGLMAITDGHYRSLVRLQTIPGAKGGEERMSRASSAASLGSMRSRAASSNSLNGTAHAVPKEANVSENTGDTEALLISPKPRQQGGGGNPSIVVKGTDTGTENLPKVKSRRLWGLSRPEWKWVMLALIMAVVNGCTFPAYSLLLSNIVSYLYDPDTHVVREKGYFWAGMFPILAAVVAVATFTQLLAFTVMGERVTTRLRDMMFRATLRQDIAYFDNEENSTGAITARLATEITLVKNVTGQNLGRSVQNLVTISAAFIIAFVFGSLKMSLVLLCILPLMVGGSFAQMKALRQNTDLSQDRVASAGAVAVQAISGIRTVTAFGMNAKLLALYSQALQRPMILGIRSGLLKGFTLGVSQFISLSAYGLLFWYGSSLVLDSPADERGAAFQHMLRSLMAVTMSAQSVGQNTSFLGDQAAANSAAARIFAVVDRRPDIDSSQEGKGETLAKVEGRLEFRHVDFTYPSRPEAQIFHRFNLVVEAGTTVALVGASGSGKSTVVQLVERYYDPQRGTVCLDGKDVKDLNVRWLRQHIGLVSQEPILFVGTIAENIAYGLSSASRESVIAAAKAANAHDFIMSFPDAYDTEVGDRGVQLSGGQKQRISIARAILKDPAILLLDEATSALDSESEKIGECEGGGGRTTDGTLTRLWRYGDGRCGG</sequence>
<gene>
    <name evidence="16" type="ORF">Naga_100263g3</name>
</gene>
<feature type="transmembrane region" description="Helical" evidence="13">
    <location>
        <begin position="271"/>
        <end position="297"/>
    </location>
</feature>
<keyword evidence="8" id="KW-0067">ATP-binding</keyword>
<evidence type="ECO:0000256" key="9">
    <source>
        <dbReference type="ARBA" id="ARBA00022989"/>
    </source>
</evidence>
<evidence type="ECO:0000256" key="3">
    <source>
        <dbReference type="ARBA" id="ARBA00007577"/>
    </source>
</evidence>
<feature type="transmembrane region" description="Helical" evidence="13">
    <location>
        <begin position="393"/>
        <end position="411"/>
    </location>
</feature>
<evidence type="ECO:0000256" key="4">
    <source>
        <dbReference type="ARBA" id="ARBA00022448"/>
    </source>
</evidence>
<comment type="subcellular location">
    <subcellularLocation>
        <location evidence="1">Membrane</location>
        <topology evidence="1">Multi-pass membrane protein</topology>
    </subcellularLocation>
    <subcellularLocation>
        <location evidence="2">Mitochondrion</location>
    </subcellularLocation>
</comment>
<dbReference type="Gene3D" id="3.40.50.300">
    <property type="entry name" value="P-loop containing nucleotide triphosphate hydrolases"/>
    <property type="match status" value="2"/>
</dbReference>
<dbReference type="CDD" id="cd18577">
    <property type="entry name" value="ABC_6TM_Pgp_ABCB1_D1_like"/>
    <property type="match status" value="1"/>
</dbReference>
<feature type="compositionally biased region" description="Basic and acidic residues" evidence="12">
    <location>
        <begin position="710"/>
        <end position="724"/>
    </location>
</feature>
<dbReference type="Pfam" id="PF00005">
    <property type="entry name" value="ABC_tran"/>
    <property type="match status" value="2"/>
</dbReference>
<keyword evidence="11 13" id="KW-0472">Membrane</keyword>
<dbReference type="Pfam" id="PF00664">
    <property type="entry name" value="ABC_membrane"/>
    <property type="match status" value="2"/>
</dbReference>
<evidence type="ECO:0000313" key="17">
    <source>
        <dbReference type="Proteomes" id="UP000019335"/>
    </source>
</evidence>
<proteinExistence type="inferred from homology"/>
<evidence type="ECO:0000256" key="2">
    <source>
        <dbReference type="ARBA" id="ARBA00004173"/>
    </source>
</evidence>
<dbReference type="InterPro" id="IPR027417">
    <property type="entry name" value="P-loop_NTPase"/>
</dbReference>
<evidence type="ECO:0000256" key="12">
    <source>
        <dbReference type="SAM" id="MobiDB-lite"/>
    </source>
</evidence>
<evidence type="ECO:0000256" key="6">
    <source>
        <dbReference type="ARBA" id="ARBA00022737"/>
    </source>
</evidence>
<name>W7TIK3_9STRA</name>
<evidence type="ECO:0000256" key="11">
    <source>
        <dbReference type="ARBA" id="ARBA00023136"/>
    </source>
</evidence>
<feature type="transmembrane region" description="Helical" evidence="13">
    <location>
        <begin position="973"/>
        <end position="996"/>
    </location>
</feature>
<dbReference type="InterPro" id="IPR007741">
    <property type="entry name" value="Ribosomal_mL43/mS25/NADH_DH"/>
</dbReference>
<keyword evidence="6" id="KW-0677">Repeat</keyword>
<evidence type="ECO:0000256" key="8">
    <source>
        <dbReference type="ARBA" id="ARBA00022840"/>
    </source>
</evidence>
<keyword evidence="17" id="KW-1185">Reference proteome</keyword>
<dbReference type="PANTHER" id="PTHR43394">
    <property type="entry name" value="ATP-DEPENDENT PERMEASE MDL1, MITOCHONDRIAL"/>
    <property type="match status" value="1"/>
</dbReference>
<protein>
    <submittedName>
        <fullName evidence="16">Multidrug pheromone mdr abc transporter family</fullName>
    </submittedName>
</protein>
<dbReference type="EMBL" id="AZIL01000603">
    <property type="protein sequence ID" value="EWM26845.1"/>
    <property type="molecule type" value="Genomic_DNA"/>
</dbReference>
<comment type="similarity">
    <text evidence="3">Belongs to the ABC transporter superfamily. ABCB family. Multidrug resistance exporter (TC 3.A.1.201) subfamily.</text>
</comment>
<dbReference type="Proteomes" id="UP000019335">
    <property type="component" value="Chromosome 8"/>
</dbReference>
<evidence type="ECO:0000256" key="7">
    <source>
        <dbReference type="ARBA" id="ARBA00022741"/>
    </source>
</evidence>
<accession>W7TIK3</accession>
<dbReference type="SUPFAM" id="SSF90123">
    <property type="entry name" value="ABC transporter transmembrane region"/>
    <property type="match status" value="2"/>
</dbReference>
<feature type="domain" description="ABC transmembrane type-1" evidence="15">
    <location>
        <begin position="276"/>
        <end position="573"/>
    </location>
</feature>
<keyword evidence="10" id="KW-0496">Mitochondrion</keyword>
<dbReference type="InterPro" id="IPR003439">
    <property type="entry name" value="ABC_transporter-like_ATP-bd"/>
</dbReference>
<dbReference type="InterPro" id="IPR036249">
    <property type="entry name" value="Thioredoxin-like_sf"/>
</dbReference>
<dbReference type="GO" id="GO:0005743">
    <property type="term" value="C:mitochondrial inner membrane"/>
    <property type="evidence" value="ECO:0007669"/>
    <property type="project" value="TreeGrafter"/>
</dbReference>
<dbReference type="GO" id="GO:0090374">
    <property type="term" value="P:oligopeptide export from mitochondrion"/>
    <property type="evidence" value="ECO:0007669"/>
    <property type="project" value="TreeGrafter"/>
</dbReference>
<dbReference type="InterPro" id="IPR039421">
    <property type="entry name" value="Type_1_exporter"/>
</dbReference>
<feature type="domain" description="ABC transporter" evidence="14">
    <location>
        <begin position="608"/>
        <end position="869"/>
    </location>
</feature>
<feature type="transmembrane region" description="Helical" evidence="13">
    <location>
        <begin position="1016"/>
        <end position="1043"/>
    </location>
</feature>